<dbReference type="EMBL" id="MN739087">
    <property type="protein sequence ID" value="QHS87697.1"/>
    <property type="molecule type" value="Genomic_DNA"/>
</dbReference>
<protein>
    <recommendedName>
        <fullName evidence="3">MSV199 domain-containing protein</fullName>
    </recommendedName>
</protein>
<dbReference type="AlphaFoldDB" id="A0A6C0B655"/>
<organism evidence="2">
    <name type="scientific">viral metagenome</name>
    <dbReference type="NCBI Taxonomy" id="1070528"/>
    <lineage>
        <taxon>unclassified sequences</taxon>
        <taxon>metagenomes</taxon>
        <taxon>organismal metagenomes</taxon>
    </lineage>
</organism>
<evidence type="ECO:0000256" key="1">
    <source>
        <dbReference type="SAM" id="Coils"/>
    </source>
</evidence>
<proteinExistence type="predicted"/>
<sequence>MSIDIVNLIEKNPLTKLTGNYQSIMVEKVQKNFNTYEQQMFISSFYCYLNYDDKRDFVIDLDGIWKWIGFSQKVNAKVLLEKNFIENTDYKITGSLERNQKDARGGHNKEVIMLTINTFKRFCLKAGTKKSDEIHEYYIKMEKTLQEVVMEECQALAEQLKNTKKELENIHITNANDASIKEADFQKKLKNQKIIEREKILLTQFSVSIPIVYIIRVKTFENGQYIVKIGESRRGITGRYNEHKSKYKECVLLDAFAVNRSKDFESYIHNYKPIRNNRVRDLEGHENELELFLIGKELTYQMILDAINSQIDNYQESSTHKLELEIEKLKLELEKKDNVSDEKINLLISKMGINALHEKIDNLEKNINQLVDKLGATTAPKTVTGFQEPLVTLGPRVQQINPETMELIKVYESASQLMAENRVIKRPSLTKAVVANTVYCGFRWMFVERDQDASKTDAVQPTKQTRVQNLGYIAKLTADETEILNVYLDRKTAATMNGFESSSALDTPVKNGTIVKGHIYKLFSECNARTKFVEKHGQEPLLYKNGFGVFNAATGQLMREYGSRYDCIRFEKISDKTIAKSMEKNVPYNGAVFRNLGDKISYF</sequence>
<evidence type="ECO:0000313" key="2">
    <source>
        <dbReference type="EMBL" id="QHS87697.1"/>
    </source>
</evidence>
<reference evidence="2" key="1">
    <citation type="journal article" date="2020" name="Nature">
        <title>Giant virus diversity and host interactions through global metagenomics.</title>
        <authorList>
            <person name="Schulz F."/>
            <person name="Roux S."/>
            <person name="Paez-Espino D."/>
            <person name="Jungbluth S."/>
            <person name="Walsh D.A."/>
            <person name="Denef V.J."/>
            <person name="McMahon K.D."/>
            <person name="Konstantinidis K.T."/>
            <person name="Eloe-Fadrosh E.A."/>
            <person name="Kyrpides N.C."/>
            <person name="Woyke T."/>
        </authorList>
    </citation>
    <scope>NUCLEOTIDE SEQUENCE</scope>
    <source>
        <strain evidence="2">GVMAG-M-3300010157-4</strain>
    </source>
</reference>
<name>A0A6C0B655_9ZZZZ</name>
<accession>A0A6C0B655</accession>
<feature type="coiled-coil region" evidence="1">
    <location>
        <begin position="319"/>
        <end position="373"/>
    </location>
</feature>
<feature type="coiled-coil region" evidence="1">
    <location>
        <begin position="146"/>
        <end position="173"/>
    </location>
</feature>
<evidence type="ECO:0008006" key="3">
    <source>
        <dbReference type="Google" id="ProtNLM"/>
    </source>
</evidence>
<keyword evidence="1" id="KW-0175">Coiled coil</keyword>